<dbReference type="Pfam" id="PF01979">
    <property type="entry name" value="Amidohydro_1"/>
    <property type="match status" value="1"/>
</dbReference>
<reference evidence="2 3" key="1">
    <citation type="submission" date="2024-09" db="EMBL/GenBank/DDBJ databases">
        <title>Laminarin stimulates single cell rates of sulfate reduction while oxygen inhibits transcriptomic activity in coastal marine sediment.</title>
        <authorList>
            <person name="Lindsay M."/>
            <person name="Orcutt B."/>
            <person name="Emerson D."/>
            <person name="Stepanauskas R."/>
            <person name="D'Angelo T."/>
        </authorList>
    </citation>
    <scope>NUCLEOTIDE SEQUENCE [LARGE SCALE GENOMIC DNA]</scope>
    <source>
        <strain evidence="2">SAG AM-311-K15</strain>
    </source>
</reference>
<evidence type="ECO:0000313" key="2">
    <source>
        <dbReference type="EMBL" id="MFC1852265.1"/>
    </source>
</evidence>
<dbReference type="PANTHER" id="PTHR43135:SF3">
    <property type="entry name" value="ALPHA-D-RIBOSE 1-METHYLPHOSPHONATE 5-TRIPHOSPHATE DIPHOSPHATASE"/>
    <property type="match status" value="1"/>
</dbReference>
<gene>
    <name evidence="2" type="ORF">ACFL27_18875</name>
</gene>
<name>A0ABV6Z1E6_UNCC1</name>
<dbReference type="Proteomes" id="UP001594351">
    <property type="component" value="Unassembled WGS sequence"/>
</dbReference>
<proteinExistence type="predicted"/>
<keyword evidence="3" id="KW-1185">Reference proteome</keyword>
<protein>
    <submittedName>
        <fullName evidence="2">Amidohydrolase family protein</fullName>
    </submittedName>
</protein>
<dbReference type="EMBL" id="JBHPBY010000290">
    <property type="protein sequence ID" value="MFC1852265.1"/>
    <property type="molecule type" value="Genomic_DNA"/>
</dbReference>
<feature type="domain" description="Amidohydrolase-related" evidence="1">
    <location>
        <begin position="20"/>
        <end position="104"/>
    </location>
</feature>
<organism evidence="2 3">
    <name type="scientific">candidate division CSSED10-310 bacterium</name>
    <dbReference type="NCBI Taxonomy" id="2855610"/>
    <lineage>
        <taxon>Bacteria</taxon>
        <taxon>Bacteria division CSSED10-310</taxon>
    </lineage>
</organism>
<dbReference type="Gene3D" id="3.30.110.90">
    <property type="entry name" value="Amidohydrolase"/>
    <property type="match status" value="1"/>
</dbReference>
<dbReference type="InterPro" id="IPR006680">
    <property type="entry name" value="Amidohydro-rel"/>
</dbReference>
<evidence type="ECO:0000313" key="3">
    <source>
        <dbReference type="Proteomes" id="UP001594351"/>
    </source>
</evidence>
<dbReference type="Gene3D" id="2.30.40.10">
    <property type="entry name" value="Urease, subunit C, domain 1"/>
    <property type="match status" value="1"/>
</dbReference>
<evidence type="ECO:0000259" key="1">
    <source>
        <dbReference type="Pfam" id="PF01979"/>
    </source>
</evidence>
<sequence>MISALVSSFSFYFTEEMARSGGNILVGQDNCDPDITFSEMRLLSECNLSNAEIILGATLYAAESLNVVDQFGSIEVDKRANILILNKNPLEDINNMTSTFNVIKDGDVILRNE</sequence>
<dbReference type="SUPFAM" id="SSF51338">
    <property type="entry name" value="Composite domain of metallo-dependent hydrolases"/>
    <property type="match status" value="1"/>
</dbReference>
<accession>A0ABV6Z1E6</accession>
<dbReference type="InterPro" id="IPR011059">
    <property type="entry name" value="Metal-dep_hydrolase_composite"/>
</dbReference>
<comment type="caution">
    <text evidence="2">The sequence shown here is derived from an EMBL/GenBank/DDBJ whole genome shotgun (WGS) entry which is preliminary data.</text>
</comment>
<dbReference type="InterPro" id="IPR051781">
    <property type="entry name" value="Metallo-dep_Hydrolase"/>
</dbReference>
<dbReference type="PANTHER" id="PTHR43135">
    <property type="entry name" value="ALPHA-D-RIBOSE 1-METHYLPHOSPHONATE 5-TRIPHOSPHATE DIPHOSPHATASE"/>
    <property type="match status" value="1"/>
</dbReference>
<dbReference type="Gene3D" id="1.20.58.520">
    <property type="entry name" value="Amidohydrolase"/>
    <property type="match status" value="1"/>
</dbReference>